<gene>
    <name evidence="1" type="ORF">EZ428_08145</name>
</gene>
<dbReference type="EMBL" id="SJSK01000002">
    <property type="protein sequence ID" value="TCC91719.1"/>
    <property type="molecule type" value="Genomic_DNA"/>
</dbReference>
<dbReference type="Proteomes" id="UP000292884">
    <property type="component" value="Unassembled WGS sequence"/>
</dbReference>
<dbReference type="AlphaFoldDB" id="A0A4R0MWS7"/>
<organism evidence="1 2">
    <name type="scientific">Pedobacter frigiditerrae</name>
    <dbReference type="NCBI Taxonomy" id="2530452"/>
    <lineage>
        <taxon>Bacteria</taxon>
        <taxon>Pseudomonadati</taxon>
        <taxon>Bacteroidota</taxon>
        <taxon>Sphingobacteriia</taxon>
        <taxon>Sphingobacteriales</taxon>
        <taxon>Sphingobacteriaceae</taxon>
        <taxon>Pedobacter</taxon>
    </lineage>
</organism>
<evidence type="ECO:0000313" key="1">
    <source>
        <dbReference type="EMBL" id="TCC91719.1"/>
    </source>
</evidence>
<reference evidence="1 2" key="1">
    <citation type="submission" date="2019-02" db="EMBL/GenBank/DDBJ databases">
        <title>Pedobacter sp. RP-1-13 sp. nov., isolated from Arctic soil.</title>
        <authorList>
            <person name="Dahal R.H."/>
        </authorList>
    </citation>
    <scope>NUCLEOTIDE SEQUENCE [LARGE SCALE GENOMIC DNA]</scope>
    <source>
        <strain evidence="1 2">RP-1-13</strain>
    </source>
</reference>
<evidence type="ECO:0000313" key="2">
    <source>
        <dbReference type="Proteomes" id="UP000292884"/>
    </source>
</evidence>
<sequence>MLVTSRNENAFKQFSLKGEYLGTVDILGSFICRPVIKGKNIYVAVFCSGDNQNFGSGYLTILDEYNKVISSPGATEPIYHHGVLLPQQKLAGHFMHPHDVCLDDDENLYVPQWNANQVYPMRLTRI</sequence>
<comment type="caution">
    <text evidence="1">The sequence shown here is derived from an EMBL/GenBank/DDBJ whole genome shotgun (WGS) entry which is preliminary data.</text>
</comment>
<name>A0A4R0MWS7_9SPHI</name>
<keyword evidence="2" id="KW-1185">Reference proteome</keyword>
<evidence type="ECO:0008006" key="3">
    <source>
        <dbReference type="Google" id="ProtNLM"/>
    </source>
</evidence>
<proteinExistence type="predicted"/>
<protein>
    <recommendedName>
        <fullName evidence="3">6-bladed beta-propeller</fullName>
    </recommendedName>
</protein>
<accession>A0A4R0MWS7</accession>
<dbReference type="SUPFAM" id="SSF63825">
    <property type="entry name" value="YWTD domain"/>
    <property type="match status" value="1"/>
</dbReference>